<proteinExistence type="predicted"/>
<evidence type="ECO:0000313" key="2">
    <source>
        <dbReference type="Proteomes" id="UP001442494"/>
    </source>
</evidence>
<dbReference type="InterPro" id="IPR036514">
    <property type="entry name" value="SGNH_hydro_sf"/>
</dbReference>
<name>A0ABV0JWI2_9CYAN</name>
<gene>
    <name evidence="1" type="ORF">NDI37_25575</name>
</gene>
<accession>A0ABV0JWI2</accession>
<protein>
    <recommendedName>
        <fullName evidence="3">SGNH hydrolase-type esterase domain-containing protein</fullName>
    </recommendedName>
</protein>
<dbReference type="SUPFAM" id="SSF52266">
    <property type="entry name" value="SGNH hydrolase"/>
    <property type="match status" value="1"/>
</dbReference>
<organism evidence="1 2">
    <name type="scientific">Funiculus sociatus GB2-A5</name>
    <dbReference type="NCBI Taxonomy" id="2933946"/>
    <lineage>
        <taxon>Bacteria</taxon>
        <taxon>Bacillati</taxon>
        <taxon>Cyanobacteriota</taxon>
        <taxon>Cyanophyceae</taxon>
        <taxon>Coleofasciculales</taxon>
        <taxon>Coleofasciculaceae</taxon>
        <taxon>Funiculus</taxon>
    </lineage>
</organism>
<dbReference type="Gene3D" id="3.40.50.1110">
    <property type="entry name" value="SGNH hydrolase"/>
    <property type="match status" value="2"/>
</dbReference>
<reference evidence="1 2" key="1">
    <citation type="submission" date="2022-04" db="EMBL/GenBank/DDBJ databases">
        <title>Positive selection, recombination, and allopatry shape intraspecific diversity of widespread and dominant cyanobacteria.</title>
        <authorList>
            <person name="Wei J."/>
            <person name="Shu W."/>
            <person name="Hu C."/>
        </authorList>
    </citation>
    <scope>NUCLEOTIDE SEQUENCE [LARGE SCALE GENOMIC DNA]</scope>
    <source>
        <strain evidence="1 2">GB2-A5</strain>
    </source>
</reference>
<dbReference type="EMBL" id="JAMPKK010000089">
    <property type="protein sequence ID" value="MEP0867820.1"/>
    <property type="molecule type" value="Genomic_DNA"/>
</dbReference>
<evidence type="ECO:0008006" key="3">
    <source>
        <dbReference type="Google" id="ProtNLM"/>
    </source>
</evidence>
<sequence>MKLILKTFASLLSALVLWEIILSNSVVKNSGFINHPVLGRINKAGIAVQGEEGFSRIKLNNLGMRGGDISPKQKNEHRVLILGDSYTKAVQVSDNKTYSYLLQKEIKNKLKLNFNTINAGRDGASPAYYIHLANFYDSEIQPDSVVIQLVDQDFTEDILDKAKQFHVVKKANTFQTVYVDEFYSDNAFSRLFLQKFPKLSFMVEYSVLRVGGNNFKKAMAAKPTHNNPEESKVEKKPSPDYDEVIDWTLKTLKDKYPNLVILYLPSIDNYADITNEKPTKIERSLNKLAAKNNMNFINMREDFLNYYHTYYKPAHGFNNTILGGRGHINEIGHELSAKRLANIFEERILK</sequence>
<dbReference type="RefSeq" id="WP_190420347.1">
    <property type="nucleotide sequence ID" value="NZ_JAMPKK010000089.1"/>
</dbReference>
<dbReference type="Proteomes" id="UP001442494">
    <property type="component" value="Unassembled WGS sequence"/>
</dbReference>
<keyword evidence="2" id="KW-1185">Reference proteome</keyword>
<comment type="caution">
    <text evidence="1">The sequence shown here is derived from an EMBL/GenBank/DDBJ whole genome shotgun (WGS) entry which is preliminary data.</text>
</comment>
<evidence type="ECO:0000313" key="1">
    <source>
        <dbReference type="EMBL" id="MEP0867820.1"/>
    </source>
</evidence>